<dbReference type="PANTHER" id="PTHR30417:SF1">
    <property type="entry name" value="N-ACETYLMURAMOYL-L-ALANINE AMIDASE AMID"/>
    <property type="match status" value="1"/>
</dbReference>
<dbReference type="PANTHER" id="PTHR30417">
    <property type="entry name" value="N-ACETYLMURAMOYL-L-ALANINE AMIDASE AMID"/>
    <property type="match status" value="1"/>
</dbReference>
<dbReference type="GO" id="GO:0008745">
    <property type="term" value="F:N-acetylmuramoyl-L-alanine amidase activity"/>
    <property type="evidence" value="ECO:0007669"/>
    <property type="project" value="UniProtKB-EC"/>
</dbReference>
<evidence type="ECO:0000259" key="6">
    <source>
        <dbReference type="SMART" id="SM01095"/>
    </source>
</evidence>
<dbReference type="InterPro" id="IPR002502">
    <property type="entry name" value="Amidase_domain"/>
</dbReference>
<dbReference type="Proteomes" id="UP000250245">
    <property type="component" value="Unassembled WGS sequence"/>
</dbReference>
<dbReference type="InterPro" id="IPR013168">
    <property type="entry name" value="Cpl_7_lyso_C"/>
</dbReference>
<gene>
    <name evidence="7" type="ORF">NCTC11820_01388</name>
</gene>
<dbReference type="AlphaFoldDB" id="A0A2X2YND6"/>
<evidence type="ECO:0000313" key="7">
    <source>
        <dbReference type="EMBL" id="SQB65207.1"/>
    </source>
</evidence>
<dbReference type="CDD" id="cd06583">
    <property type="entry name" value="PGRP"/>
    <property type="match status" value="1"/>
</dbReference>
<dbReference type="EMBL" id="UASJ01000001">
    <property type="protein sequence ID" value="SQB65207.1"/>
    <property type="molecule type" value="Genomic_DNA"/>
</dbReference>
<dbReference type="GeneID" id="55565332"/>
<dbReference type="SUPFAM" id="SSF55846">
    <property type="entry name" value="N-acetylmuramoyl-L-alanine amidase-like"/>
    <property type="match status" value="1"/>
</dbReference>
<dbReference type="Pfam" id="PF08230">
    <property type="entry name" value="CW_7"/>
    <property type="match status" value="2"/>
</dbReference>
<dbReference type="InterPro" id="IPR036505">
    <property type="entry name" value="Amidase/PGRP_sf"/>
</dbReference>
<dbReference type="SMART" id="SM00644">
    <property type="entry name" value="Ami_2"/>
    <property type="match status" value="1"/>
</dbReference>
<comment type="catalytic activity">
    <reaction evidence="1">
        <text>Hydrolyzes the link between N-acetylmuramoyl residues and L-amino acid residues in certain cell-wall glycopeptides.</text>
        <dbReference type="EC" id="3.5.1.28"/>
    </reaction>
</comment>
<dbReference type="OMA" id="VWGKNVF"/>
<dbReference type="SMART" id="SM01095">
    <property type="entry name" value="Cpl-7"/>
    <property type="match status" value="2"/>
</dbReference>
<keyword evidence="3" id="KW-0378">Hydrolase</keyword>
<dbReference type="RefSeq" id="WP_013189212.1">
    <property type="nucleotide sequence ID" value="NZ_CP068112.1"/>
</dbReference>
<proteinExistence type="predicted"/>
<dbReference type="Pfam" id="PF01510">
    <property type="entry name" value="Amidase_2"/>
    <property type="match status" value="1"/>
</dbReference>
<dbReference type="GO" id="GO:0009254">
    <property type="term" value="P:peptidoglycan turnover"/>
    <property type="evidence" value="ECO:0007669"/>
    <property type="project" value="TreeGrafter"/>
</dbReference>
<sequence>MKNWNTLEADLNLLMNKHFTKGRQGRSINKIILHHNDGNLSIQGCWNVWQTRPASAHYQVETSGRIGQLVWDRDTAWHAGNWVANTTSIGIEHADASTHPYRISDACLENGAHLVAALCHYYKLGRPVWGKNVFGHRDFSATECPASIAGSQHGAYMARAGYWYDQISGNKPQASSAGKPDIEALANAVIRGEYGNGDQRRARLGGLYDAVQARVNEILGLKSKPAGKSIETLAREVIRGDWGNGQERYNRLTNAGYNYQQVQNRVNQILA</sequence>
<dbReference type="GO" id="GO:0071555">
    <property type="term" value="P:cell wall organization"/>
    <property type="evidence" value="ECO:0007669"/>
    <property type="project" value="UniProtKB-KW"/>
</dbReference>
<dbReference type="Gene3D" id="3.40.80.10">
    <property type="entry name" value="Peptidoglycan recognition protein-like"/>
    <property type="match status" value="1"/>
</dbReference>
<feature type="domain" description="N-acetylmuramoyl-L-alanine amidase" evidence="5">
    <location>
        <begin position="16"/>
        <end position="146"/>
    </location>
</feature>
<name>A0A2X2YND6_9ACTO</name>
<accession>A0A2X2YND6</accession>
<feature type="domain" description="Cpl-7 lysozyme C-terminal" evidence="6">
    <location>
        <begin position="230"/>
        <end position="271"/>
    </location>
</feature>
<evidence type="ECO:0000256" key="4">
    <source>
        <dbReference type="ARBA" id="ARBA00023316"/>
    </source>
</evidence>
<evidence type="ECO:0000256" key="3">
    <source>
        <dbReference type="ARBA" id="ARBA00022801"/>
    </source>
</evidence>
<organism evidence="7 8">
    <name type="scientific">Mobiluncus curtisii</name>
    <dbReference type="NCBI Taxonomy" id="2051"/>
    <lineage>
        <taxon>Bacteria</taxon>
        <taxon>Bacillati</taxon>
        <taxon>Actinomycetota</taxon>
        <taxon>Actinomycetes</taxon>
        <taxon>Actinomycetales</taxon>
        <taxon>Actinomycetaceae</taxon>
        <taxon>Mobiluncus</taxon>
    </lineage>
</organism>
<evidence type="ECO:0000313" key="8">
    <source>
        <dbReference type="Proteomes" id="UP000250245"/>
    </source>
</evidence>
<dbReference type="GO" id="GO:0009253">
    <property type="term" value="P:peptidoglycan catabolic process"/>
    <property type="evidence" value="ECO:0007669"/>
    <property type="project" value="InterPro"/>
</dbReference>
<evidence type="ECO:0000256" key="1">
    <source>
        <dbReference type="ARBA" id="ARBA00001561"/>
    </source>
</evidence>
<evidence type="ECO:0000259" key="5">
    <source>
        <dbReference type="SMART" id="SM00644"/>
    </source>
</evidence>
<dbReference type="InterPro" id="IPR051206">
    <property type="entry name" value="NAMLAA_amidase_2"/>
</dbReference>
<protein>
    <recommendedName>
        <fullName evidence="2">N-acetylmuramoyl-L-alanine amidase</fullName>
        <ecNumber evidence="2">3.5.1.28</ecNumber>
    </recommendedName>
</protein>
<feature type="domain" description="Cpl-7 lysozyme C-terminal" evidence="6">
    <location>
        <begin position="182"/>
        <end position="220"/>
    </location>
</feature>
<keyword evidence="4" id="KW-0961">Cell wall biogenesis/degradation</keyword>
<dbReference type="EC" id="3.5.1.28" evidence="2"/>
<evidence type="ECO:0000256" key="2">
    <source>
        <dbReference type="ARBA" id="ARBA00011901"/>
    </source>
</evidence>
<reference evidence="7 8" key="1">
    <citation type="submission" date="2018-06" db="EMBL/GenBank/DDBJ databases">
        <authorList>
            <consortium name="Pathogen Informatics"/>
            <person name="Doyle S."/>
        </authorList>
    </citation>
    <scope>NUCLEOTIDE SEQUENCE [LARGE SCALE GENOMIC DNA]</scope>
    <source>
        <strain evidence="7 8">NCTC11820</strain>
    </source>
</reference>